<dbReference type="EMBL" id="KV448193">
    <property type="protein sequence ID" value="OAX41015.1"/>
    <property type="molecule type" value="Genomic_DNA"/>
</dbReference>
<dbReference type="InParanoid" id="A0A1B7N816"/>
<proteinExistence type="predicted"/>
<evidence type="ECO:0000259" key="1">
    <source>
        <dbReference type="Pfam" id="PF09994"/>
    </source>
</evidence>
<dbReference type="AlphaFoldDB" id="A0A1B7N816"/>
<feature type="domain" description="T6SS Phospholipase effector Tle1-like catalytic" evidence="1">
    <location>
        <begin position="72"/>
        <end position="367"/>
    </location>
</feature>
<dbReference type="PANTHER" id="PTHR33840:SF2">
    <property type="entry name" value="TLE1 PHOSPHOLIPASE DOMAIN-CONTAINING PROTEIN"/>
    <property type="match status" value="1"/>
</dbReference>
<sequence length="536" mass="61960">MMRTIQGVFRIQTHAPSLACFWPIRARYAAFQRKSPFPPRINNYRGVSNVPSSLTINSPYNANVIPPTHSHRTLVLCFDGTGDQFDSDNSNVVQLFNMLVKDKPSQQMVYYQPGIGTYTIPQRVTPLMAKMSKTVDVMFGRHLDAHVMGGYEFLMQNYEYGDKICIFGFSRGAYTARALAGMVHKVGIIPRSNHQQVPFAYNMYTRDDVKGWEESTAFKKTFSINADIEFVGVWDTVSSVGLVPKRLPFTRANDNIKFFRHALSLDERRVRFKPTIWERPNKQDMDKGGIRHGLFRGFPHSFLKRRDSQDGTSRSHYDDQYPLLERQHTNVEEVWFAGHHCDVGGSSVKNDTRNSLARIPLRWMIRECFKAEVGILFHQDMFKEIGMDYATLYPRVLERPNIIYHSPYPSPRCPPDSMGQDPTKGTDTAIMYSDFVSEELEDVADAISRKHDGLSEAWRWWILECTPQPTFYQDDDDNHDVIRYKINMGHGRYIPRQYTDGVKVHRSVQIRMKADCLENGKYRPNAKLEVEPEWVP</sequence>
<dbReference type="SUPFAM" id="SSF53474">
    <property type="entry name" value="alpha/beta-Hydrolases"/>
    <property type="match status" value="1"/>
</dbReference>
<dbReference type="OrthoDB" id="3162439at2759"/>
<gene>
    <name evidence="2" type="ORF">K503DRAFT_864200</name>
</gene>
<organism evidence="2 3">
    <name type="scientific">Rhizopogon vinicolor AM-OR11-026</name>
    <dbReference type="NCBI Taxonomy" id="1314800"/>
    <lineage>
        <taxon>Eukaryota</taxon>
        <taxon>Fungi</taxon>
        <taxon>Dikarya</taxon>
        <taxon>Basidiomycota</taxon>
        <taxon>Agaricomycotina</taxon>
        <taxon>Agaricomycetes</taxon>
        <taxon>Agaricomycetidae</taxon>
        <taxon>Boletales</taxon>
        <taxon>Suillineae</taxon>
        <taxon>Rhizopogonaceae</taxon>
        <taxon>Rhizopogon</taxon>
    </lineage>
</organism>
<dbReference type="InterPro" id="IPR018712">
    <property type="entry name" value="Tle1-like_cat"/>
</dbReference>
<keyword evidence="3" id="KW-1185">Reference proteome</keyword>
<reference evidence="2 3" key="1">
    <citation type="submission" date="2016-06" db="EMBL/GenBank/DDBJ databases">
        <title>Comparative genomics of the ectomycorrhizal sister species Rhizopogon vinicolor and Rhizopogon vesiculosus (Basidiomycota: Boletales) reveals a divergence of the mating type B locus.</title>
        <authorList>
            <consortium name="DOE Joint Genome Institute"/>
            <person name="Mujic A.B."/>
            <person name="Kuo A."/>
            <person name="Tritt A."/>
            <person name="Lipzen A."/>
            <person name="Chen C."/>
            <person name="Johnson J."/>
            <person name="Sharma A."/>
            <person name="Barry K."/>
            <person name="Grigoriev I.V."/>
            <person name="Spatafora J.W."/>
        </authorList>
    </citation>
    <scope>NUCLEOTIDE SEQUENCE [LARGE SCALE GENOMIC DNA]</scope>
    <source>
        <strain evidence="2 3">AM-OR11-026</strain>
    </source>
</reference>
<protein>
    <recommendedName>
        <fullName evidence="1">T6SS Phospholipase effector Tle1-like catalytic domain-containing protein</fullName>
    </recommendedName>
</protein>
<dbReference type="PANTHER" id="PTHR33840">
    <property type="match status" value="1"/>
</dbReference>
<dbReference type="STRING" id="1314800.A0A1B7N816"/>
<dbReference type="Proteomes" id="UP000092154">
    <property type="component" value="Unassembled WGS sequence"/>
</dbReference>
<evidence type="ECO:0000313" key="3">
    <source>
        <dbReference type="Proteomes" id="UP000092154"/>
    </source>
</evidence>
<accession>A0A1B7N816</accession>
<name>A0A1B7N816_9AGAM</name>
<evidence type="ECO:0000313" key="2">
    <source>
        <dbReference type="EMBL" id="OAX41015.1"/>
    </source>
</evidence>
<dbReference type="InterPro" id="IPR029058">
    <property type="entry name" value="AB_hydrolase_fold"/>
</dbReference>
<dbReference type="Pfam" id="PF09994">
    <property type="entry name" value="T6SS_Tle1-like_cat"/>
    <property type="match status" value="1"/>
</dbReference>